<dbReference type="EMBL" id="JANIBK010000066">
    <property type="protein sequence ID" value="MCQ8129298.1"/>
    <property type="molecule type" value="Genomic_DNA"/>
</dbReference>
<comment type="caution">
    <text evidence="4">The sequence shown here is derived from an EMBL/GenBank/DDBJ whole genome shotgun (WGS) entry which is preliminary data.</text>
</comment>
<reference evidence="4 5" key="1">
    <citation type="submission" date="2022-07" db="EMBL/GenBank/DDBJ databases">
        <title>Methylomonas rivi sp. nov., Methylomonas rosea sp. nov., Methylomonas aureus sp. nov. and Methylomonas subterranea sp. nov., four novel methanotrophs isolated from a freshwater creek and the deep terrestrial subsurface.</title>
        <authorList>
            <person name="Abin C."/>
            <person name="Sankaranarayanan K."/>
            <person name="Garner C."/>
            <person name="Sindelar R."/>
            <person name="Kotary K."/>
            <person name="Garner R."/>
            <person name="Barclay S."/>
            <person name="Lawson P."/>
            <person name="Krumholz L."/>
        </authorList>
    </citation>
    <scope>NUCLEOTIDE SEQUENCE [LARGE SCALE GENOMIC DNA]</scope>
    <source>
        <strain evidence="4 5">WSC-6</strain>
    </source>
</reference>
<dbReference type="RefSeq" id="WP_256615720.1">
    <property type="nucleotide sequence ID" value="NZ_JANIBK010000066.1"/>
</dbReference>
<feature type="chain" id="PRO_5045799052" evidence="3">
    <location>
        <begin position="30"/>
        <end position="542"/>
    </location>
</feature>
<evidence type="ECO:0000256" key="2">
    <source>
        <dbReference type="RuleBase" id="RU003946"/>
    </source>
</evidence>
<comment type="similarity">
    <text evidence="2">Belongs to the alkaline phosphatase family.</text>
</comment>
<dbReference type="PRINTS" id="PR00113">
    <property type="entry name" value="ALKPHPHTASE"/>
</dbReference>
<dbReference type="SUPFAM" id="SSF53649">
    <property type="entry name" value="Alkaline phosphatase-like"/>
    <property type="match status" value="1"/>
</dbReference>
<dbReference type="Pfam" id="PF00245">
    <property type="entry name" value="Alk_phosphatase"/>
    <property type="match status" value="1"/>
</dbReference>
<keyword evidence="3" id="KW-0732">Signal</keyword>
<dbReference type="Gene3D" id="3.40.720.10">
    <property type="entry name" value="Alkaline Phosphatase, subunit A"/>
    <property type="match status" value="1"/>
</dbReference>
<accession>A0ABT1U622</accession>
<feature type="signal peptide" evidence="3">
    <location>
        <begin position="1"/>
        <end position="29"/>
    </location>
</feature>
<evidence type="ECO:0000256" key="1">
    <source>
        <dbReference type="ARBA" id="ARBA00022553"/>
    </source>
</evidence>
<dbReference type="InterPro" id="IPR001952">
    <property type="entry name" value="Alkaline_phosphatase"/>
</dbReference>
<dbReference type="CDD" id="cd16012">
    <property type="entry name" value="ALP"/>
    <property type="match status" value="1"/>
</dbReference>
<dbReference type="PANTHER" id="PTHR11596:SF5">
    <property type="entry name" value="ALKALINE PHOSPHATASE"/>
    <property type="match status" value="1"/>
</dbReference>
<evidence type="ECO:0000256" key="3">
    <source>
        <dbReference type="SAM" id="SignalP"/>
    </source>
</evidence>
<name>A0ABT1U622_9GAMM</name>
<sequence>MKHQQPHKLTALAMAVGALSFTVSVGALAEDHHYHQGHRHSGRHQPVVAAQVPTSGAEWFQAGETAVLVNKKDVDALRKAKNVILFVGDGMGVSTVTAARILEGQMDGRDGEFNRLSFEKFNNLALSVTASANQQTSDSAPTATAMVAGIKTNDGAISVEQSINRTEPSAEVTAAKSVKTILERAEDRGMSTGVVTTARFTHATPAVNYAHISNRDWEADSNLPAGATVKDIARQLLEFPYGDGLEVALGGGRSYFMPNDMNDPEYPTQKGRRADGRDLTLEWTSQYNNSEYVWNQAGFDAVDPKHTDHLLGLFERSHMRYEADRPADAAGEPSLAEMTEKAIKILQKNRKGFYLMVEAGRIDHAHHAGNAYRALTDTVAMSDAVKAAKALTNDKDTLILVTADHSHVFTIAGYPSRGNPILGKTAVGGVNAKDSLGLPYTTLSYANGPGWTGGMQRKEFNPADEGTVAVNYDGGKLRPDLTNVDTGNPNYMQEATVPMGSETHAGEDVAIYADGPGAYLVRGTLEQNVIYHVMADALGMRK</sequence>
<proteinExistence type="inferred from homology"/>
<organism evidence="4 5">
    <name type="scientific">Methylomonas rivi</name>
    <dbReference type="NCBI Taxonomy" id="2952226"/>
    <lineage>
        <taxon>Bacteria</taxon>
        <taxon>Pseudomonadati</taxon>
        <taxon>Pseudomonadota</taxon>
        <taxon>Gammaproteobacteria</taxon>
        <taxon>Methylococcales</taxon>
        <taxon>Methylococcaceae</taxon>
        <taxon>Methylomonas</taxon>
    </lineage>
</organism>
<dbReference type="PANTHER" id="PTHR11596">
    <property type="entry name" value="ALKALINE PHOSPHATASE"/>
    <property type="match status" value="1"/>
</dbReference>
<gene>
    <name evidence="4" type="ORF">NP596_12625</name>
</gene>
<keyword evidence="1" id="KW-0597">Phosphoprotein</keyword>
<evidence type="ECO:0000313" key="5">
    <source>
        <dbReference type="Proteomes" id="UP001524586"/>
    </source>
</evidence>
<dbReference type="InterPro" id="IPR017850">
    <property type="entry name" value="Alkaline_phosphatase_core_sf"/>
</dbReference>
<keyword evidence="5" id="KW-1185">Reference proteome</keyword>
<evidence type="ECO:0000313" key="4">
    <source>
        <dbReference type="EMBL" id="MCQ8129298.1"/>
    </source>
</evidence>
<protein>
    <submittedName>
        <fullName evidence="4">Alkaline phosphatase</fullName>
    </submittedName>
</protein>
<dbReference type="Proteomes" id="UP001524586">
    <property type="component" value="Unassembled WGS sequence"/>
</dbReference>
<dbReference type="SMART" id="SM00098">
    <property type="entry name" value="alkPPc"/>
    <property type="match status" value="1"/>
</dbReference>